<accession>A0AAE7RFG8</accession>
<dbReference type="EMBL" id="MW633168">
    <property type="protein sequence ID" value="QVW28019.1"/>
    <property type="molecule type" value="Genomic_DNA"/>
</dbReference>
<evidence type="ECO:0000256" key="1">
    <source>
        <dbReference type="SAM" id="Phobius"/>
    </source>
</evidence>
<evidence type="ECO:0000313" key="3">
    <source>
        <dbReference type="Proteomes" id="UP000828118"/>
    </source>
</evidence>
<keyword evidence="1" id="KW-0812">Transmembrane</keyword>
<keyword evidence="3" id="KW-1185">Reference proteome</keyword>
<protein>
    <submittedName>
        <fullName evidence="2">Uncharacterized protein</fullName>
    </submittedName>
</protein>
<dbReference type="Proteomes" id="UP000828118">
    <property type="component" value="Segment"/>
</dbReference>
<sequence length="50" mass="5683">MKINSGGSPLFLFSSFLILSYCNFFILLLIVTAAPLYIIDYKQAFCKPFL</sequence>
<keyword evidence="1" id="KW-0472">Membrane</keyword>
<keyword evidence="1" id="KW-1133">Transmembrane helix</keyword>
<organism evidence="2 3">
    <name type="scientific">Enterococcus phage MDA2</name>
    <dbReference type="NCBI Taxonomy" id="2816459"/>
    <lineage>
        <taxon>Viruses</taxon>
        <taxon>Duplodnaviria</taxon>
        <taxon>Heunggongvirae</taxon>
        <taxon>Uroviricota</taxon>
        <taxon>Caudoviricetes</taxon>
        <taxon>Herelleviridae</taxon>
        <taxon>Brockvirinae</taxon>
        <taxon>Kochikohdavirus</taxon>
        <taxon>Kochikohdavirus mda2</taxon>
    </lineage>
</organism>
<feature type="transmembrane region" description="Helical" evidence="1">
    <location>
        <begin position="12"/>
        <end position="39"/>
    </location>
</feature>
<reference evidence="2 3" key="1">
    <citation type="submission" date="2021-02" db="EMBL/GenBank/DDBJ databases">
        <title>Isolation and Efficacy of Vancomycin Resistant Enterococci-specific Bacteriophages in Wax Moth Larvae Model Galleria mellonella.</title>
        <authorList>
            <person name="El Haddad L."/>
            <person name="Harb C.P."/>
            <person name="Clark J.R."/>
            <person name="Terwilliger A.L."/>
            <person name="Chaftari C."/>
            <person name="Duna M."/>
            <person name="Youssef S."/>
            <person name="Stibich M."/>
            <person name="Maresso A."/>
            <person name="Chemaly R.F."/>
        </authorList>
    </citation>
    <scope>NUCLEOTIDE SEQUENCE [LARGE SCALE GENOMIC DNA]</scope>
</reference>
<proteinExistence type="predicted"/>
<evidence type="ECO:0000313" key="2">
    <source>
        <dbReference type="EMBL" id="QVW28019.1"/>
    </source>
</evidence>
<name>A0AAE7RFG8_9CAUD</name>